<proteinExistence type="predicted"/>
<keyword evidence="1" id="KW-0812">Transmembrane</keyword>
<feature type="transmembrane region" description="Helical" evidence="1">
    <location>
        <begin position="6"/>
        <end position="34"/>
    </location>
</feature>
<keyword evidence="1" id="KW-1133">Transmembrane helix</keyword>
<evidence type="ECO:0000313" key="3">
    <source>
        <dbReference type="EMBL" id="ASL05626.1"/>
    </source>
</evidence>
<evidence type="ECO:0008006" key="4">
    <source>
        <dbReference type="Google" id="ProtNLM"/>
    </source>
</evidence>
<organism evidence="3">
    <name type="scientific">Faba bean necrotic yellows virus</name>
    <dbReference type="NCBI Taxonomy" id="59817"/>
    <lineage>
        <taxon>Viruses</taxon>
        <taxon>Monodnaviria</taxon>
        <taxon>Shotokuvirae</taxon>
        <taxon>Cressdnaviricota</taxon>
        <taxon>Arfiviricetes</taxon>
        <taxon>Mulpavirales</taxon>
        <taxon>Nanoviridae</taxon>
        <taxon>Nanovirus</taxon>
        <taxon>Nanovirus necroflaviviciae</taxon>
    </lineage>
</organism>
<protein>
    <recommendedName>
        <fullName evidence="4">U4 protein</fullName>
    </recommendedName>
</protein>
<evidence type="ECO:0000256" key="1">
    <source>
        <dbReference type="SAM" id="Phobius"/>
    </source>
</evidence>
<accession>A0A2D0XNN2</accession>
<name>A0A2D0XNN2_9VIRU</name>
<keyword evidence="1" id="KW-0472">Membrane</keyword>
<evidence type="ECO:0000313" key="2">
    <source>
        <dbReference type="EMBL" id="ASL05625.1"/>
    </source>
</evidence>
<dbReference type="EMBL" id="KX431430">
    <property type="protein sequence ID" value="ASL05626.1"/>
    <property type="molecule type" value="Genomic_DNA"/>
</dbReference>
<reference evidence="3" key="1">
    <citation type="submission" date="2016-06" db="EMBL/GenBank/DDBJ databases">
        <title>Faba bean necrotic yellows virus genomes circulating in Tunisia.</title>
        <authorList>
            <person name="Kumari S."/>
            <person name="Najar A."/>
            <person name="Timoumi S."/>
            <person name="Kraberger S."/>
            <person name="Stainton D."/>
            <person name="Martin D."/>
            <person name="Varsani A."/>
        </authorList>
    </citation>
    <scope>NUCLEOTIDE SEQUENCE</scope>
    <source>
        <strain evidence="2">Sy36</strain>
        <strain evidence="3">Sy4</strain>
    </source>
</reference>
<sequence length="105" mass="12460">MEVRFLLFLLLLVLVINPSLVVNMVFGYMFGLLLRNNYSRLKAMIRSNKSEEEEERHDAVDVSNPFEDVDTDVMQHLKTLGLDSKVDEEDVEYFKRFWQSMLRNK</sequence>
<dbReference type="EMBL" id="KX431429">
    <property type="protein sequence ID" value="ASL05625.1"/>
    <property type="molecule type" value="Genomic_DNA"/>
</dbReference>
<dbReference type="Proteomes" id="UP000677676">
    <property type="component" value="Genome"/>
</dbReference>